<sequence length="345" mass="37630">MTSHNRQWLLRSRPKGLLQMNNLELVNGNHDVRPLKSGEIRIRNLLFQCAPTMRNWMSEPSNSLYRTIDLGTPVQALAACRVVESRNSRYPVGSRIIISSCWSEYDIIDVSELSPKFIPEGISAIESVGKLGINSLTAYFGITRIGQPRPGETLVVSGAAGSTGSVAAQIGRLKGCRVIGIAGGKNKCDWLMNECGLDGAIDYHTEDVNSALKDHCPNGIDIFYDNVGGQILQAAVDNMAKFGRIILCGQIAAYNQDGPAPAFSNMMRLIYGSIHMQGFLYSDYLDDIPKALNDLTSWMQSGDIITRLDVRSGFENLPSIFNALFDGSNQGSLLAVIDDDAHALA</sequence>
<evidence type="ECO:0000259" key="2">
    <source>
        <dbReference type="SMART" id="SM00829"/>
    </source>
</evidence>
<dbReference type="InterPro" id="IPR036291">
    <property type="entry name" value="NAD(P)-bd_dom_sf"/>
</dbReference>
<dbReference type="RefSeq" id="WP_167186389.1">
    <property type="nucleotide sequence ID" value="NZ_JAAONZ010000007.1"/>
</dbReference>
<dbReference type="FunFam" id="3.40.50.720:FF:000121">
    <property type="entry name" value="Prostaglandin reductase 2"/>
    <property type="match status" value="1"/>
</dbReference>
<dbReference type="AlphaFoldDB" id="A0A9E5JV33"/>
<dbReference type="SUPFAM" id="SSF51735">
    <property type="entry name" value="NAD(P)-binding Rossmann-fold domains"/>
    <property type="match status" value="1"/>
</dbReference>
<dbReference type="InterPro" id="IPR020843">
    <property type="entry name" value="ER"/>
</dbReference>
<dbReference type="Pfam" id="PF00107">
    <property type="entry name" value="ADH_zinc_N"/>
    <property type="match status" value="1"/>
</dbReference>
<gene>
    <name evidence="3" type="ORF">G8770_11305</name>
</gene>
<name>A0A9E5JV33_9GAMM</name>
<accession>A0A9E5JV33</accession>
<organism evidence="3 4">
    <name type="scientific">Pseudomaricurvus hydrocarbonicus</name>
    <dbReference type="NCBI Taxonomy" id="1470433"/>
    <lineage>
        <taxon>Bacteria</taxon>
        <taxon>Pseudomonadati</taxon>
        <taxon>Pseudomonadota</taxon>
        <taxon>Gammaproteobacteria</taxon>
        <taxon>Cellvibrionales</taxon>
        <taxon>Cellvibrionaceae</taxon>
        <taxon>Pseudomaricurvus</taxon>
    </lineage>
</organism>
<dbReference type="PANTHER" id="PTHR43205">
    <property type="entry name" value="PROSTAGLANDIN REDUCTASE"/>
    <property type="match status" value="1"/>
</dbReference>
<dbReference type="InterPro" id="IPR011032">
    <property type="entry name" value="GroES-like_sf"/>
</dbReference>
<dbReference type="SMART" id="SM00829">
    <property type="entry name" value="PKS_ER"/>
    <property type="match status" value="1"/>
</dbReference>
<reference evidence="3" key="1">
    <citation type="submission" date="2020-03" db="EMBL/GenBank/DDBJ databases">
        <authorList>
            <person name="Guo F."/>
        </authorList>
    </citation>
    <scope>NUCLEOTIDE SEQUENCE</scope>
    <source>
        <strain evidence="3">JCM 30134</strain>
    </source>
</reference>
<comment type="caution">
    <text evidence="3">The sequence shown here is derived from an EMBL/GenBank/DDBJ whole genome shotgun (WGS) entry which is preliminary data.</text>
</comment>
<dbReference type="Pfam" id="PF16884">
    <property type="entry name" value="ADH_N_2"/>
    <property type="match status" value="1"/>
</dbReference>
<dbReference type="GO" id="GO:0016628">
    <property type="term" value="F:oxidoreductase activity, acting on the CH-CH group of donors, NAD or NADP as acceptor"/>
    <property type="evidence" value="ECO:0007669"/>
    <property type="project" value="InterPro"/>
</dbReference>
<protein>
    <submittedName>
        <fullName evidence="3">NADP-dependent oxidoreductase</fullName>
    </submittedName>
</protein>
<evidence type="ECO:0000313" key="4">
    <source>
        <dbReference type="Proteomes" id="UP000787472"/>
    </source>
</evidence>
<dbReference type="EMBL" id="JAAONZ010000007">
    <property type="protein sequence ID" value="NHO66133.1"/>
    <property type="molecule type" value="Genomic_DNA"/>
</dbReference>
<keyword evidence="4" id="KW-1185">Reference proteome</keyword>
<evidence type="ECO:0000313" key="3">
    <source>
        <dbReference type="EMBL" id="NHO66133.1"/>
    </source>
</evidence>
<dbReference type="Gene3D" id="3.90.180.10">
    <property type="entry name" value="Medium-chain alcohol dehydrogenases, catalytic domain"/>
    <property type="match status" value="1"/>
</dbReference>
<feature type="domain" description="Enoyl reductase (ER)" evidence="2">
    <location>
        <begin position="16"/>
        <end position="335"/>
    </location>
</feature>
<dbReference type="InterPro" id="IPR041694">
    <property type="entry name" value="ADH_N_2"/>
</dbReference>
<evidence type="ECO:0000256" key="1">
    <source>
        <dbReference type="ARBA" id="ARBA00023002"/>
    </source>
</evidence>
<proteinExistence type="predicted"/>
<dbReference type="InterPro" id="IPR045010">
    <property type="entry name" value="MDR_fam"/>
</dbReference>
<dbReference type="InterPro" id="IPR013149">
    <property type="entry name" value="ADH-like_C"/>
</dbReference>
<dbReference type="Proteomes" id="UP000787472">
    <property type="component" value="Unassembled WGS sequence"/>
</dbReference>
<dbReference type="PANTHER" id="PTHR43205:SF7">
    <property type="entry name" value="PROSTAGLANDIN REDUCTASE 1"/>
    <property type="match status" value="1"/>
</dbReference>
<keyword evidence="1" id="KW-0560">Oxidoreductase</keyword>
<dbReference type="Gene3D" id="3.40.50.720">
    <property type="entry name" value="NAD(P)-binding Rossmann-like Domain"/>
    <property type="match status" value="1"/>
</dbReference>
<dbReference type="SUPFAM" id="SSF50129">
    <property type="entry name" value="GroES-like"/>
    <property type="match status" value="1"/>
</dbReference>
<dbReference type="CDD" id="cd05288">
    <property type="entry name" value="PGDH"/>
    <property type="match status" value="1"/>
</dbReference>